<dbReference type="InterPro" id="IPR050245">
    <property type="entry name" value="PrsA_foldase"/>
</dbReference>
<comment type="catalytic activity">
    <reaction evidence="1">
        <text>[protein]-peptidylproline (omega=180) = [protein]-peptidylproline (omega=0)</text>
        <dbReference type="Rhea" id="RHEA:16237"/>
        <dbReference type="Rhea" id="RHEA-COMP:10747"/>
        <dbReference type="Rhea" id="RHEA-COMP:10748"/>
        <dbReference type="ChEBI" id="CHEBI:83833"/>
        <dbReference type="ChEBI" id="CHEBI:83834"/>
        <dbReference type="EC" id="5.2.1.8"/>
    </reaction>
</comment>
<protein>
    <recommendedName>
        <fullName evidence="3">peptidylprolyl isomerase</fullName>
        <ecNumber evidence="3">5.2.1.8</ecNumber>
    </recommendedName>
</protein>
<feature type="domain" description="PpiC" evidence="8">
    <location>
        <begin position="150"/>
        <end position="250"/>
    </location>
</feature>
<evidence type="ECO:0000256" key="3">
    <source>
        <dbReference type="ARBA" id="ARBA00013194"/>
    </source>
</evidence>
<dbReference type="OrthoDB" id="9769613at2"/>
<proteinExistence type="inferred from homology"/>
<dbReference type="EMBL" id="VKAD01000001">
    <property type="protein sequence ID" value="TXR53037.1"/>
    <property type="molecule type" value="Genomic_DNA"/>
</dbReference>
<evidence type="ECO:0000256" key="5">
    <source>
        <dbReference type="ARBA" id="ARBA00023110"/>
    </source>
</evidence>
<sequence>MSTQANLEIFQANASSALAPYLTMKTSLDLFGRIASELDSQEKSKLQSLVAKQLLLIKQIVASQEADAVTLSEIEIARAMKELESRFPDSNAFQQTLLANKLTKEDMRKALTIELLSEAVLDTIADDYPRFSEAEAKIYYQNNIEKFEQPERREASHILITINDQFAENKREAAHKRMQDILYKLTPDNFAQMAERHSECPTAMNQGHLGLVSKGLLHTELDCALFAMNANSLSYIIETEAGFHILFCQKIQPAHRVEFEQAKEKIIKQHNLLAKKRAQKNWMANLMSQL</sequence>
<dbReference type="PANTHER" id="PTHR47245">
    <property type="entry name" value="PEPTIDYLPROLYL ISOMERASE"/>
    <property type="match status" value="1"/>
</dbReference>
<dbReference type="AlphaFoldDB" id="A0A5C8Z5Z5"/>
<reference evidence="9 10" key="1">
    <citation type="submission" date="2019-07" db="EMBL/GenBank/DDBJ databases">
        <title>Reinekea sp. strain SSH23 genome sequencing and assembly.</title>
        <authorList>
            <person name="Kim I."/>
        </authorList>
    </citation>
    <scope>NUCLEOTIDE SEQUENCE [LARGE SCALE GENOMIC DNA]</scope>
    <source>
        <strain evidence="9 10">SSH23</strain>
    </source>
</reference>
<dbReference type="SUPFAM" id="SSF109998">
    <property type="entry name" value="Triger factor/SurA peptide-binding domain-like"/>
    <property type="match status" value="1"/>
</dbReference>
<evidence type="ECO:0000256" key="2">
    <source>
        <dbReference type="ARBA" id="ARBA00007656"/>
    </source>
</evidence>
<dbReference type="InterPro" id="IPR000297">
    <property type="entry name" value="PPIase_PpiC"/>
</dbReference>
<keyword evidence="4" id="KW-0732">Signal</keyword>
<keyword evidence="5 7" id="KW-0697">Rotamase</keyword>
<dbReference type="InterPro" id="IPR014282">
    <property type="entry name" value="Nitrogen_fix_NifM"/>
</dbReference>
<dbReference type="PROSITE" id="PS50198">
    <property type="entry name" value="PPIC_PPIASE_2"/>
    <property type="match status" value="1"/>
</dbReference>
<evidence type="ECO:0000313" key="10">
    <source>
        <dbReference type="Proteomes" id="UP000321764"/>
    </source>
</evidence>
<dbReference type="InterPro" id="IPR046357">
    <property type="entry name" value="PPIase_dom_sf"/>
</dbReference>
<evidence type="ECO:0000259" key="8">
    <source>
        <dbReference type="PROSITE" id="PS50198"/>
    </source>
</evidence>
<evidence type="ECO:0000256" key="6">
    <source>
        <dbReference type="ARBA" id="ARBA00023235"/>
    </source>
</evidence>
<dbReference type="GO" id="GO:0003755">
    <property type="term" value="F:peptidyl-prolyl cis-trans isomerase activity"/>
    <property type="evidence" value="ECO:0007669"/>
    <property type="project" value="UniProtKB-KW"/>
</dbReference>
<gene>
    <name evidence="9" type="primary">nifM</name>
    <name evidence="9" type="ORF">FME95_00195</name>
</gene>
<evidence type="ECO:0000256" key="7">
    <source>
        <dbReference type="PROSITE-ProRule" id="PRU00278"/>
    </source>
</evidence>
<dbReference type="Proteomes" id="UP000321764">
    <property type="component" value="Unassembled WGS sequence"/>
</dbReference>
<comment type="similarity">
    <text evidence="2">Belongs to the PpiC/parvulin rotamase family.</text>
</comment>
<organism evidence="9 10">
    <name type="scientific">Reinekea thalattae</name>
    <dbReference type="NCBI Taxonomy" id="2593301"/>
    <lineage>
        <taxon>Bacteria</taxon>
        <taxon>Pseudomonadati</taxon>
        <taxon>Pseudomonadota</taxon>
        <taxon>Gammaproteobacteria</taxon>
        <taxon>Oceanospirillales</taxon>
        <taxon>Saccharospirillaceae</taxon>
        <taxon>Reinekea</taxon>
    </lineage>
</organism>
<dbReference type="InterPro" id="IPR027304">
    <property type="entry name" value="Trigger_fact/SurA_dom_sf"/>
</dbReference>
<dbReference type="Gene3D" id="3.10.50.40">
    <property type="match status" value="1"/>
</dbReference>
<dbReference type="EC" id="5.2.1.8" evidence="3"/>
<comment type="caution">
    <text evidence="9">The sequence shown here is derived from an EMBL/GenBank/DDBJ whole genome shotgun (WGS) entry which is preliminary data.</text>
</comment>
<evidence type="ECO:0000256" key="4">
    <source>
        <dbReference type="ARBA" id="ARBA00022729"/>
    </source>
</evidence>
<name>A0A5C8Z5Z5_9GAMM</name>
<evidence type="ECO:0000256" key="1">
    <source>
        <dbReference type="ARBA" id="ARBA00000971"/>
    </source>
</evidence>
<keyword evidence="10" id="KW-1185">Reference proteome</keyword>
<dbReference type="Pfam" id="PF00639">
    <property type="entry name" value="Rotamase"/>
    <property type="match status" value="1"/>
</dbReference>
<evidence type="ECO:0000313" key="9">
    <source>
        <dbReference type="EMBL" id="TXR53037.1"/>
    </source>
</evidence>
<dbReference type="RefSeq" id="WP_147711879.1">
    <property type="nucleotide sequence ID" value="NZ_VKAD01000001.1"/>
</dbReference>
<dbReference type="SUPFAM" id="SSF54534">
    <property type="entry name" value="FKBP-like"/>
    <property type="match status" value="1"/>
</dbReference>
<dbReference type="NCBIfam" id="TIGR02933">
    <property type="entry name" value="nifM_nitrog"/>
    <property type="match status" value="1"/>
</dbReference>
<accession>A0A5C8Z5Z5</accession>
<keyword evidence="6 7" id="KW-0413">Isomerase</keyword>
<dbReference type="PANTHER" id="PTHR47245:SF1">
    <property type="entry name" value="FOLDASE PROTEIN PRSA"/>
    <property type="match status" value="1"/>
</dbReference>